<evidence type="ECO:0000259" key="2">
    <source>
        <dbReference type="Pfam" id="PF13548"/>
    </source>
</evidence>
<name>A0A840TPX6_9BACT</name>
<organism evidence="3 4">
    <name type="scientific">Rhabdobacter roseus</name>
    <dbReference type="NCBI Taxonomy" id="1655419"/>
    <lineage>
        <taxon>Bacteria</taxon>
        <taxon>Pseudomonadati</taxon>
        <taxon>Bacteroidota</taxon>
        <taxon>Cytophagia</taxon>
        <taxon>Cytophagales</taxon>
        <taxon>Cytophagaceae</taxon>
        <taxon>Rhabdobacter</taxon>
    </lineage>
</organism>
<evidence type="ECO:0000313" key="3">
    <source>
        <dbReference type="EMBL" id="MBB5284955.1"/>
    </source>
</evidence>
<keyword evidence="1" id="KW-1133">Transmembrane helix</keyword>
<keyword evidence="1" id="KW-0472">Membrane</keyword>
<feature type="transmembrane region" description="Helical" evidence="1">
    <location>
        <begin position="107"/>
        <end position="127"/>
    </location>
</feature>
<evidence type="ECO:0000313" key="4">
    <source>
        <dbReference type="Proteomes" id="UP000557307"/>
    </source>
</evidence>
<dbReference type="Pfam" id="PF13548">
    <property type="entry name" value="DUF4126"/>
    <property type="match status" value="1"/>
</dbReference>
<protein>
    <submittedName>
        <fullName evidence="3">Putative membrane protein</fullName>
    </submittedName>
</protein>
<dbReference type="Proteomes" id="UP000557307">
    <property type="component" value="Unassembled WGS sequence"/>
</dbReference>
<gene>
    <name evidence="3" type="ORF">HNQ92_003103</name>
</gene>
<reference evidence="3 4" key="1">
    <citation type="submission" date="2020-08" db="EMBL/GenBank/DDBJ databases">
        <title>Genomic Encyclopedia of Type Strains, Phase IV (KMG-IV): sequencing the most valuable type-strain genomes for metagenomic binning, comparative biology and taxonomic classification.</title>
        <authorList>
            <person name="Goeker M."/>
        </authorList>
    </citation>
    <scope>NUCLEOTIDE SEQUENCE [LARGE SCALE GENOMIC DNA]</scope>
    <source>
        <strain evidence="3 4">DSM 105074</strain>
    </source>
</reference>
<proteinExistence type="predicted"/>
<dbReference type="RefSeq" id="WP_184174896.1">
    <property type="nucleotide sequence ID" value="NZ_JACHGF010000004.1"/>
</dbReference>
<keyword evidence="4" id="KW-1185">Reference proteome</keyword>
<keyword evidence="1" id="KW-0812">Transmembrane</keyword>
<feature type="domain" description="DUF4126" evidence="2">
    <location>
        <begin position="10"/>
        <end position="148"/>
    </location>
</feature>
<evidence type="ECO:0000256" key="1">
    <source>
        <dbReference type="SAM" id="Phobius"/>
    </source>
</evidence>
<feature type="transmembrane region" description="Helical" evidence="1">
    <location>
        <begin position="79"/>
        <end position="101"/>
    </location>
</feature>
<dbReference type="EMBL" id="JACHGF010000004">
    <property type="protein sequence ID" value="MBB5284955.1"/>
    <property type="molecule type" value="Genomic_DNA"/>
</dbReference>
<dbReference type="AlphaFoldDB" id="A0A840TPX6"/>
<dbReference type="InterPro" id="IPR025196">
    <property type="entry name" value="DUF4126"/>
</dbReference>
<sequence>MKSTSSAVLKTVGLGALTGMRAVSGLSAVSNSLSKQQSLYYLGGTRYSFLQSPFVASALSVAANAEMAGDKLPTAPNRIAPLGLAGRTLAGALLGAAIFKAHGGSDIQGALLGGIVAAAAGFGSFFLRKKIAQRTNLPDPLLGLVEDAIVRKAGKRLIG</sequence>
<accession>A0A840TPX6</accession>
<comment type="caution">
    <text evidence="3">The sequence shown here is derived from an EMBL/GenBank/DDBJ whole genome shotgun (WGS) entry which is preliminary data.</text>
</comment>